<evidence type="ECO:0000313" key="10">
    <source>
        <dbReference type="Proteomes" id="UP000095751"/>
    </source>
</evidence>
<keyword evidence="5 8" id="KW-1133">Transmembrane helix</keyword>
<evidence type="ECO:0000256" key="3">
    <source>
        <dbReference type="ARBA" id="ARBA00022448"/>
    </source>
</evidence>
<comment type="similarity">
    <text evidence="2">Belongs to the nucleobase:cation symporter-2 (NCS2) (TC 2.A.40) family.</text>
</comment>
<dbReference type="InterPro" id="IPR006042">
    <property type="entry name" value="Xan_ur_permease"/>
</dbReference>
<evidence type="ECO:0000256" key="1">
    <source>
        <dbReference type="ARBA" id="ARBA00004141"/>
    </source>
</evidence>
<keyword evidence="6 8" id="KW-0472">Membrane</keyword>
<proteinExistence type="inferred from homology"/>
<evidence type="ECO:0000256" key="7">
    <source>
        <dbReference type="SAM" id="MobiDB-lite"/>
    </source>
</evidence>
<dbReference type="GO" id="GO:0005886">
    <property type="term" value="C:plasma membrane"/>
    <property type="evidence" value="ECO:0007669"/>
    <property type="project" value="TreeGrafter"/>
</dbReference>
<evidence type="ECO:0000256" key="4">
    <source>
        <dbReference type="ARBA" id="ARBA00022692"/>
    </source>
</evidence>
<dbReference type="Pfam" id="PF00860">
    <property type="entry name" value="Xan_ur_permease"/>
    <property type="match status" value="2"/>
</dbReference>
<evidence type="ECO:0000256" key="6">
    <source>
        <dbReference type="ARBA" id="ARBA00023136"/>
    </source>
</evidence>
<sequence length="611" mass="66451">MDRQSIIRQFLGEGSRYQYGSMCMPTAPWKKSKTKLNFYSKDEKLPILMSLIMGLQHCFCMVGGLITPPLVVFKFSVCGFAEGFCPELVQYAVSASLITSGVCTIINIVKVTIPFSEKFFGRKLYIGSGVLSVMGTSFTFLPIFEIAIAQMKIDGIDGRVAYGKMLGTSMVCCLLELFLSLIPPARLRRLFPPIVTSITVMLIGIALTGAGMKYWGGGVVCADMGWKTHSQIVSQDITFPPPFPTCTNGETSLTYGSAPYIGLGFSVLVFLVFIELFGSVFMKNCNVIFALLFGYMIASLTDFEGESYVDTSSIKDADPITFLWVETFPLGFYGPAVIPLLIASIVVTIETIGDISAVYEASELDTLSEEFDESIQGGLTADGINSILAGLFTSMPNTTYSENNGVVALTKCASRRAGYACGIWLILLGIFGKIAGVITSIPDCVLGGMIIFLFANVLVSGIALTKNVDLDSRRNRFIMAFSMALGVGVTVWPYAFLDRRASPYTAPFWECGDCSDAMKGLRNGLSIFLSTGYCVGSVAAMMLHGILPSDVELAYAEDDDNQKDELVLTENNEKNDSYDESDKAESKDDNNFDKKPSGECDAQEMPMIEDA</sequence>
<dbReference type="NCBIfam" id="TIGR00801">
    <property type="entry name" value="ncs2"/>
    <property type="match status" value="1"/>
</dbReference>
<keyword evidence="4 8" id="KW-0812">Transmembrane</keyword>
<feature type="compositionally biased region" description="Basic and acidic residues" evidence="7">
    <location>
        <begin position="563"/>
        <end position="598"/>
    </location>
</feature>
<accession>A0A1E7F9G8</accession>
<dbReference type="PANTHER" id="PTHR42810">
    <property type="entry name" value="PURINE PERMEASE C1399.01C-RELATED"/>
    <property type="match status" value="1"/>
</dbReference>
<feature type="transmembrane region" description="Helical" evidence="8">
    <location>
        <begin position="161"/>
        <end position="182"/>
    </location>
</feature>
<comment type="subcellular location">
    <subcellularLocation>
        <location evidence="1">Membrane</location>
        <topology evidence="1">Multi-pass membrane protein</topology>
    </subcellularLocation>
</comment>
<keyword evidence="3" id="KW-0813">Transport</keyword>
<feature type="transmembrane region" description="Helical" evidence="8">
    <location>
        <begin position="88"/>
        <end position="112"/>
    </location>
</feature>
<feature type="transmembrane region" description="Helical" evidence="8">
    <location>
        <begin position="477"/>
        <end position="497"/>
    </location>
</feature>
<feature type="transmembrane region" description="Helical" evidence="8">
    <location>
        <begin position="258"/>
        <end position="278"/>
    </location>
</feature>
<dbReference type="KEGG" id="fcy:FRACYDRAFT_209515"/>
<evidence type="ECO:0000256" key="5">
    <source>
        <dbReference type="ARBA" id="ARBA00022989"/>
    </source>
</evidence>
<dbReference type="GO" id="GO:0042907">
    <property type="term" value="F:xanthine transmembrane transporter activity"/>
    <property type="evidence" value="ECO:0007669"/>
    <property type="project" value="TreeGrafter"/>
</dbReference>
<feature type="transmembrane region" description="Helical" evidence="8">
    <location>
        <begin position="285"/>
        <end position="303"/>
    </location>
</feature>
<dbReference type="Proteomes" id="UP000095751">
    <property type="component" value="Unassembled WGS sequence"/>
</dbReference>
<feature type="transmembrane region" description="Helical" evidence="8">
    <location>
        <begin position="417"/>
        <end position="439"/>
    </location>
</feature>
<feature type="transmembrane region" description="Helical" evidence="8">
    <location>
        <begin position="194"/>
        <end position="215"/>
    </location>
</feature>
<evidence type="ECO:0000256" key="8">
    <source>
        <dbReference type="SAM" id="Phobius"/>
    </source>
</evidence>
<organism evidence="9 10">
    <name type="scientific">Fragilariopsis cylindrus CCMP1102</name>
    <dbReference type="NCBI Taxonomy" id="635003"/>
    <lineage>
        <taxon>Eukaryota</taxon>
        <taxon>Sar</taxon>
        <taxon>Stramenopiles</taxon>
        <taxon>Ochrophyta</taxon>
        <taxon>Bacillariophyta</taxon>
        <taxon>Bacillariophyceae</taxon>
        <taxon>Bacillariophycidae</taxon>
        <taxon>Bacillariales</taxon>
        <taxon>Bacillariaceae</taxon>
        <taxon>Fragilariopsis</taxon>
    </lineage>
</organism>
<protein>
    <submittedName>
        <fullName evidence="9">Xanthine/uracil permease</fullName>
    </submittedName>
</protein>
<feature type="transmembrane region" description="Helical" evidence="8">
    <location>
        <begin position="124"/>
        <end position="149"/>
    </location>
</feature>
<dbReference type="InParanoid" id="A0A1E7F9G8"/>
<feature type="transmembrane region" description="Helical" evidence="8">
    <location>
        <begin position="445"/>
        <end position="465"/>
    </location>
</feature>
<evidence type="ECO:0000313" key="9">
    <source>
        <dbReference type="EMBL" id="OEU14779.1"/>
    </source>
</evidence>
<dbReference type="OrthoDB" id="37270at2759"/>
<feature type="transmembrane region" description="Helical" evidence="8">
    <location>
        <begin position="525"/>
        <end position="547"/>
    </location>
</feature>
<dbReference type="InterPro" id="IPR006043">
    <property type="entry name" value="NCS2"/>
</dbReference>
<gene>
    <name evidence="9" type="ORF">FRACYDRAFT_209515</name>
</gene>
<reference evidence="9 10" key="1">
    <citation type="submission" date="2016-09" db="EMBL/GenBank/DDBJ databases">
        <title>Extensive genetic diversity and differential bi-allelic expression allows diatom success in the polar Southern Ocean.</title>
        <authorList>
            <consortium name="DOE Joint Genome Institute"/>
            <person name="Mock T."/>
            <person name="Otillar R.P."/>
            <person name="Strauss J."/>
            <person name="Dupont C."/>
            <person name="Frickenhaus S."/>
            <person name="Maumus F."/>
            <person name="Mcmullan M."/>
            <person name="Sanges R."/>
            <person name="Schmutz J."/>
            <person name="Toseland A."/>
            <person name="Valas R."/>
            <person name="Veluchamy A."/>
            <person name="Ward B.J."/>
            <person name="Allen A."/>
            <person name="Barry K."/>
            <person name="Falciatore A."/>
            <person name="Ferrante M."/>
            <person name="Fortunato A.E."/>
            <person name="Gloeckner G."/>
            <person name="Gruber A."/>
            <person name="Hipkin R."/>
            <person name="Janech M."/>
            <person name="Kroth P."/>
            <person name="Leese F."/>
            <person name="Lindquist E."/>
            <person name="Lyon B.R."/>
            <person name="Martin J."/>
            <person name="Mayer C."/>
            <person name="Parker M."/>
            <person name="Quesneville H."/>
            <person name="Raymond J."/>
            <person name="Uhlig C."/>
            <person name="Valentin K.U."/>
            <person name="Worden A.Z."/>
            <person name="Armbrust E.V."/>
            <person name="Bowler C."/>
            <person name="Green B."/>
            <person name="Moulton V."/>
            <person name="Van Oosterhout C."/>
            <person name="Grigoriev I."/>
        </authorList>
    </citation>
    <scope>NUCLEOTIDE SEQUENCE [LARGE SCALE GENOMIC DNA]</scope>
    <source>
        <strain evidence="9 10">CCMP1102</strain>
    </source>
</reference>
<feature type="transmembrane region" description="Helical" evidence="8">
    <location>
        <begin position="330"/>
        <end position="349"/>
    </location>
</feature>
<dbReference type="AlphaFoldDB" id="A0A1E7F9G8"/>
<dbReference type="PANTHER" id="PTHR42810:SF2">
    <property type="entry name" value="PURINE PERMEASE C1399.01C-RELATED"/>
    <property type="match status" value="1"/>
</dbReference>
<keyword evidence="10" id="KW-1185">Reference proteome</keyword>
<name>A0A1E7F9G8_9STRA</name>
<evidence type="ECO:0000256" key="2">
    <source>
        <dbReference type="ARBA" id="ARBA00008821"/>
    </source>
</evidence>
<dbReference type="NCBIfam" id="NF037981">
    <property type="entry name" value="NCS2_1"/>
    <property type="match status" value="1"/>
</dbReference>
<dbReference type="EMBL" id="KV784360">
    <property type="protein sequence ID" value="OEU14779.1"/>
    <property type="molecule type" value="Genomic_DNA"/>
</dbReference>
<feature type="transmembrane region" description="Helical" evidence="8">
    <location>
        <begin position="45"/>
        <end position="68"/>
    </location>
</feature>
<feature type="region of interest" description="Disordered" evidence="7">
    <location>
        <begin position="562"/>
        <end position="611"/>
    </location>
</feature>